<proteinExistence type="predicted"/>
<reference evidence="2 3" key="1">
    <citation type="submission" date="2018-04" db="EMBL/GenBank/DDBJ databases">
        <title>Flavobacterium sp. nov., isolated from glacier ice.</title>
        <authorList>
            <person name="Liu Q."/>
            <person name="Xin Y.-H."/>
        </authorList>
    </citation>
    <scope>NUCLEOTIDE SEQUENCE [LARGE SCALE GENOMIC DNA]</scope>
    <source>
        <strain evidence="2 3">RB1R5</strain>
    </source>
</reference>
<feature type="compositionally biased region" description="Basic residues" evidence="1">
    <location>
        <begin position="303"/>
        <end position="317"/>
    </location>
</feature>
<dbReference type="AlphaFoldDB" id="A0A2U1JKZ3"/>
<dbReference type="Pfam" id="PF13557">
    <property type="entry name" value="Phenol_MetA_deg"/>
    <property type="match status" value="1"/>
</dbReference>
<evidence type="ECO:0008006" key="4">
    <source>
        <dbReference type="Google" id="ProtNLM"/>
    </source>
</evidence>
<feature type="compositionally biased region" description="Basic and acidic residues" evidence="1">
    <location>
        <begin position="318"/>
        <end position="328"/>
    </location>
</feature>
<feature type="region of interest" description="Disordered" evidence="1">
    <location>
        <begin position="292"/>
        <end position="328"/>
    </location>
</feature>
<name>A0A2U1JKZ3_9FLAO</name>
<dbReference type="OrthoDB" id="1421312at2"/>
<sequence length="328" mass="37470">MLKIKYLILFSFLFFSIISYGQFTDDINSNRPGESMSAFSVGKTVLQAELGIYALKEKHDLLDNEISGFGSNLDLRYGAFLEQLELHLNLQYQKANFTTRNVDNYFRLKKTIIGAKYLLYDPMKNYEKKINVYSWKSNHKFNYRQFIPAIGIYAGVNINLSNDILSRPGIPADPKISPKFMILTQNQFGNVVLISNIILDKFSSNKQSIDYVVTITRGITSRWSGLIEIQGFNGDYYSDAFLRGGAAFLVQENLQIDASIGKNYKNTPSILNGGIGVSWRFDNNYNEMLLRVHKEKKDEKGKDKKGKKDKKKDKAKKRLDEVGGEKIK</sequence>
<accession>A0A2U1JKZ3</accession>
<evidence type="ECO:0000313" key="2">
    <source>
        <dbReference type="EMBL" id="PWA05836.1"/>
    </source>
</evidence>
<evidence type="ECO:0000313" key="3">
    <source>
        <dbReference type="Proteomes" id="UP000245449"/>
    </source>
</evidence>
<feature type="compositionally biased region" description="Basic and acidic residues" evidence="1">
    <location>
        <begin position="292"/>
        <end position="302"/>
    </location>
</feature>
<dbReference type="RefSeq" id="WP_116724321.1">
    <property type="nucleotide sequence ID" value="NZ_QCZI01000005.1"/>
</dbReference>
<organism evidence="2 3">
    <name type="scientific">Flavobacterium psychrotolerans</name>
    <dbReference type="NCBI Taxonomy" id="2169410"/>
    <lineage>
        <taxon>Bacteria</taxon>
        <taxon>Pseudomonadati</taxon>
        <taxon>Bacteroidota</taxon>
        <taxon>Flavobacteriia</taxon>
        <taxon>Flavobacteriales</taxon>
        <taxon>Flavobacteriaceae</taxon>
        <taxon>Flavobacterium</taxon>
    </lineage>
</organism>
<gene>
    <name evidence="2" type="ORF">DB895_05260</name>
</gene>
<dbReference type="InterPro" id="IPR025737">
    <property type="entry name" value="FApF"/>
</dbReference>
<evidence type="ECO:0000256" key="1">
    <source>
        <dbReference type="SAM" id="MobiDB-lite"/>
    </source>
</evidence>
<comment type="caution">
    <text evidence="2">The sequence shown here is derived from an EMBL/GenBank/DDBJ whole genome shotgun (WGS) entry which is preliminary data.</text>
</comment>
<keyword evidence="3" id="KW-1185">Reference proteome</keyword>
<protein>
    <recommendedName>
        <fullName evidence="4">Transporter</fullName>
    </recommendedName>
</protein>
<dbReference type="EMBL" id="QCZI01000005">
    <property type="protein sequence ID" value="PWA05836.1"/>
    <property type="molecule type" value="Genomic_DNA"/>
</dbReference>
<dbReference type="Proteomes" id="UP000245449">
    <property type="component" value="Unassembled WGS sequence"/>
</dbReference>